<keyword evidence="3" id="KW-1185">Reference proteome</keyword>
<evidence type="ECO:0000313" key="3">
    <source>
        <dbReference type="Proteomes" id="UP001604335"/>
    </source>
</evidence>
<sequence length="128" mass="14162">MFTDLLPLSLHVDAALLASSGLWSLALYLALPAVSDRLMDLLIRWFDFAERSLYFSTEEFEKTRPVRESQNAFYASIFSIIPFLGFGFLVHLFLSQAIGTLATLGLSGLASATAGVWETVKPKNSNQK</sequence>
<dbReference type="EMBL" id="JAZAQF010000078">
    <property type="protein sequence ID" value="MFG3818639.1"/>
    <property type="molecule type" value="Genomic_DNA"/>
</dbReference>
<evidence type="ECO:0000256" key="1">
    <source>
        <dbReference type="SAM" id="Phobius"/>
    </source>
</evidence>
<dbReference type="RefSeq" id="WP_393014098.1">
    <property type="nucleotide sequence ID" value="NZ_JAZAQF010000078.1"/>
</dbReference>
<feature type="transmembrane region" description="Helical" evidence="1">
    <location>
        <begin position="100"/>
        <end position="120"/>
    </location>
</feature>
<accession>A0ABW7CBW8</accession>
<keyword evidence="1" id="KW-0472">Membrane</keyword>
<keyword evidence="1" id="KW-0812">Transmembrane</keyword>
<feature type="transmembrane region" description="Helical" evidence="1">
    <location>
        <begin position="14"/>
        <end position="34"/>
    </location>
</feature>
<keyword evidence="1" id="KW-1133">Transmembrane helix</keyword>
<reference evidence="3" key="1">
    <citation type="journal article" date="2024" name="Algal Res.">
        <title>Biochemical, toxicological and genomic investigation of a high-biomass producing Limnothrix strain isolated from Italian shallow drinking water reservoir.</title>
        <authorList>
            <person name="Simonazzi M."/>
            <person name="Shishido T.K."/>
            <person name="Delbaje E."/>
            <person name="Wahlsten M."/>
            <person name="Fewer D.P."/>
            <person name="Sivonen K."/>
            <person name="Pezzolesi L."/>
            <person name="Pistocchi R."/>
        </authorList>
    </citation>
    <scope>NUCLEOTIDE SEQUENCE [LARGE SCALE GENOMIC DNA]</scope>
    <source>
        <strain evidence="3">LRLZ20PSL1</strain>
    </source>
</reference>
<protein>
    <submittedName>
        <fullName evidence="2">Uncharacterized protein</fullName>
    </submittedName>
</protein>
<name>A0ABW7CBW8_9CYAN</name>
<evidence type="ECO:0000313" key="2">
    <source>
        <dbReference type="EMBL" id="MFG3818639.1"/>
    </source>
</evidence>
<feature type="transmembrane region" description="Helical" evidence="1">
    <location>
        <begin position="72"/>
        <end position="94"/>
    </location>
</feature>
<dbReference type="Proteomes" id="UP001604335">
    <property type="component" value="Unassembled WGS sequence"/>
</dbReference>
<comment type="caution">
    <text evidence="2">The sequence shown here is derived from an EMBL/GenBank/DDBJ whole genome shotgun (WGS) entry which is preliminary data.</text>
</comment>
<proteinExistence type="predicted"/>
<gene>
    <name evidence="2" type="ORF">VPK24_13395</name>
</gene>
<organism evidence="2 3">
    <name type="scientific">Limnothrix redekei LRLZ20PSL1</name>
    <dbReference type="NCBI Taxonomy" id="3112953"/>
    <lineage>
        <taxon>Bacteria</taxon>
        <taxon>Bacillati</taxon>
        <taxon>Cyanobacteriota</taxon>
        <taxon>Cyanophyceae</taxon>
        <taxon>Pseudanabaenales</taxon>
        <taxon>Pseudanabaenaceae</taxon>
        <taxon>Limnothrix</taxon>
    </lineage>
</organism>